<feature type="compositionally biased region" description="Acidic residues" evidence="1">
    <location>
        <begin position="19"/>
        <end position="34"/>
    </location>
</feature>
<keyword evidence="3" id="KW-1185">Reference proteome</keyword>
<evidence type="ECO:0000313" key="2">
    <source>
        <dbReference type="EMBL" id="SFR47783.1"/>
    </source>
</evidence>
<gene>
    <name evidence="2" type="ORF">SAMN04487937_2239</name>
</gene>
<evidence type="ECO:0000313" key="3">
    <source>
        <dbReference type="Proteomes" id="UP000198932"/>
    </source>
</evidence>
<dbReference type="EMBL" id="FOYN01000003">
    <property type="protein sequence ID" value="SFR47783.1"/>
    <property type="molecule type" value="Genomic_DNA"/>
</dbReference>
<dbReference type="OrthoDB" id="321054at2157"/>
<sequence length="84" mass="9490">MTPPVSAPYGWKKDSEPPAIEDVEQSGDDSPEPYEVDVDERRVISAYCCTCEATTTLFLEVGDDSAWEHDEQHASHVVDYWREA</sequence>
<dbReference type="RefSeq" id="WP_092922009.1">
    <property type="nucleotide sequence ID" value="NZ_FOYN01000003.1"/>
</dbReference>
<dbReference type="Proteomes" id="UP000198932">
    <property type="component" value="Unassembled WGS sequence"/>
</dbReference>
<name>A0A1I6H007_HALSD</name>
<feature type="region of interest" description="Disordered" evidence="1">
    <location>
        <begin position="1"/>
        <end position="34"/>
    </location>
</feature>
<reference evidence="3" key="1">
    <citation type="submission" date="2016-10" db="EMBL/GenBank/DDBJ databases">
        <authorList>
            <person name="Varghese N."/>
            <person name="Submissions S."/>
        </authorList>
    </citation>
    <scope>NUCLEOTIDE SEQUENCE [LARGE SCALE GENOMIC DNA]</scope>
    <source>
        <strain evidence="3">RD 26</strain>
    </source>
</reference>
<dbReference type="AlphaFoldDB" id="A0A1I6H007"/>
<accession>A0A1I6H007</accession>
<protein>
    <submittedName>
        <fullName evidence="2">Uncharacterized protein</fullName>
    </submittedName>
</protein>
<evidence type="ECO:0000256" key="1">
    <source>
        <dbReference type="SAM" id="MobiDB-lite"/>
    </source>
</evidence>
<organism evidence="2 3">
    <name type="scientific">Halorubrum sodomense</name>
    <dbReference type="NCBI Taxonomy" id="35743"/>
    <lineage>
        <taxon>Archaea</taxon>
        <taxon>Methanobacteriati</taxon>
        <taxon>Methanobacteriota</taxon>
        <taxon>Stenosarchaea group</taxon>
        <taxon>Halobacteria</taxon>
        <taxon>Halobacteriales</taxon>
        <taxon>Haloferacaceae</taxon>
        <taxon>Halorubrum</taxon>
    </lineage>
</organism>
<dbReference type="STRING" id="35743.SAMN04487937_2239"/>
<proteinExistence type="predicted"/>